<dbReference type="Proteomes" id="UP000091857">
    <property type="component" value="Chromosome 7"/>
</dbReference>
<organism evidence="1 2">
    <name type="scientific">Manihot esculenta</name>
    <name type="common">Cassava</name>
    <name type="synonym">Jatropha manihot</name>
    <dbReference type="NCBI Taxonomy" id="3983"/>
    <lineage>
        <taxon>Eukaryota</taxon>
        <taxon>Viridiplantae</taxon>
        <taxon>Streptophyta</taxon>
        <taxon>Embryophyta</taxon>
        <taxon>Tracheophyta</taxon>
        <taxon>Spermatophyta</taxon>
        <taxon>Magnoliopsida</taxon>
        <taxon>eudicotyledons</taxon>
        <taxon>Gunneridae</taxon>
        <taxon>Pentapetalae</taxon>
        <taxon>rosids</taxon>
        <taxon>fabids</taxon>
        <taxon>Malpighiales</taxon>
        <taxon>Euphorbiaceae</taxon>
        <taxon>Crotonoideae</taxon>
        <taxon>Manihoteae</taxon>
        <taxon>Manihot</taxon>
    </lineage>
</organism>
<protein>
    <submittedName>
        <fullName evidence="1">Uncharacterized protein</fullName>
    </submittedName>
</protein>
<name>A0ACB7HD61_MANES</name>
<evidence type="ECO:0000313" key="1">
    <source>
        <dbReference type="EMBL" id="KAG8650091.1"/>
    </source>
</evidence>
<proteinExistence type="predicted"/>
<dbReference type="EMBL" id="CM004393">
    <property type="protein sequence ID" value="KAG8650091.1"/>
    <property type="molecule type" value="Genomic_DNA"/>
</dbReference>
<keyword evidence="2" id="KW-1185">Reference proteome</keyword>
<gene>
    <name evidence="1" type="ORF">MANES_07G000550v8</name>
</gene>
<evidence type="ECO:0000313" key="2">
    <source>
        <dbReference type="Proteomes" id="UP000091857"/>
    </source>
</evidence>
<reference evidence="2" key="1">
    <citation type="journal article" date="2016" name="Nat. Biotechnol.">
        <title>Sequencing wild and cultivated cassava and related species reveals extensive interspecific hybridization and genetic diversity.</title>
        <authorList>
            <person name="Bredeson J.V."/>
            <person name="Lyons J.B."/>
            <person name="Prochnik S.E."/>
            <person name="Wu G.A."/>
            <person name="Ha C.M."/>
            <person name="Edsinger-Gonzales E."/>
            <person name="Grimwood J."/>
            <person name="Schmutz J."/>
            <person name="Rabbi I.Y."/>
            <person name="Egesi C."/>
            <person name="Nauluvula P."/>
            <person name="Lebot V."/>
            <person name="Ndunguru J."/>
            <person name="Mkamilo G."/>
            <person name="Bart R.S."/>
            <person name="Setter T.L."/>
            <person name="Gleadow R.M."/>
            <person name="Kulakow P."/>
            <person name="Ferguson M.E."/>
            <person name="Rounsley S."/>
            <person name="Rokhsar D.S."/>
        </authorList>
    </citation>
    <scope>NUCLEOTIDE SEQUENCE [LARGE SCALE GENOMIC DNA]</scope>
    <source>
        <strain evidence="2">cv. AM560-2</strain>
    </source>
</reference>
<comment type="caution">
    <text evidence="1">The sequence shown here is derived from an EMBL/GenBank/DDBJ whole genome shotgun (WGS) entry which is preliminary data.</text>
</comment>
<accession>A0ACB7HD61</accession>
<sequence>MHHTPTQESNMSKKLQLREGARVHPVFHVSLLKKAIGDSLASVQIPQDFKSENLPFEPFAILQFRELKEGAGAKQQVLVQWKGFSEEEATWVELEEFQNQFPNYDLEDKAKVNEGSIDRDCLQLGCPVATDGLGQMKVYSRRKLKGIVSTAEIFQ</sequence>